<evidence type="ECO:0000313" key="5">
    <source>
        <dbReference type="Proteomes" id="UP000679307"/>
    </source>
</evidence>
<feature type="compositionally biased region" description="Basic and acidic residues" evidence="1">
    <location>
        <begin position="391"/>
        <end position="409"/>
    </location>
</feature>
<evidence type="ECO:0000256" key="2">
    <source>
        <dbReference type="SAM" id="SignalP"/>
    </source>
</evidence>
<accession>A0ABX8EIH8</accession>
<dbReference type="PANTHER" id="PTHR19328">
    <property type="entry name" value="HEDGEHOG-INTERACTING PROTEIN"/>
    <property type="match status" value="1"/>
</dbReference>
<dbReference type="InterPro" id="IPR012938">
    <property type="entry name" value="Glc/Sorbosone_DH"/>
</dbReference>
<evidence type="ECO:0000313" key="4">
    <source>
        <dbReference type="EMBL" id="QVT78893.1"/>
    </source>
</evidence>
<feature type="chain" id="PRO_5047546077" evidence="2">
    <location>
        <begin position="24"/>
        <end position="409"/>
    </location>
</feature>
<feature type="region of interest" description="Disordered" evidence="1">
    <location>
        <begin position="385"/>
        <end position="409"/>
    </location>
</feature>
<dbReference type="EMBL" id="CP075371">
    <property type="protein sequence ID" value="QVT78893.1"/>
    <property type="molecule type" value="Genomic_DNA"/>
</dbReference>
<evidence type="ECO:0000259" key="3">
    <source>
        <dbReference type="Pfam" id="PF07995"/>
    </source>
</evidence>
<dbReference type="RefSeq" id="WP_246535869.1">
    <property type="nucleotide sequence ID" value="NZ_BAAAHS010000010.1"/>
</dbReference>
<dbReference type="Pfam" id="PF07995">
    <property type="entry name" value="GSDH"/>
    <property type="match status" value="1"/>
</dbReference>
<keyword evidence="5" id="KW-1185">Reference proteome</keyword>
<proteinExistence type="predicted"/>
<feature type="compositionally biased region" description="Low complexity" evidence="1">
    <location>
        <begin position="42"/>
        <end position="58"/>
    </location>
</feature>
<feature type="domain" description="Glucose/Sorbosone dehydrogenase" evidence="3">
    <location>
        <begin position="97"/>
        <end position="394"/>
    </location>
</feature>
<feature type="compositionally biased region" description="Basic and acidic residues" evidence="1">
    <location>
        <begin position="60"/>
        <end position="84"/>
    </location>
</feature>
<reference evidence="4 5" key="1">
    <citation type="submission" date="2021-05" db="EMBL/GenBank/DDBJ databases">
        <title>Complete genome of Nocardioides aquaticus KCTC 9944T isolated from meromictic and hypersaline Ekho Lake, Antarctica.</title>
        <authorList>
            <person name="Hwang K."/>
            <person name="Kim K.M."/>
            <person name="Choe H."/>
        </authorList>
    </citation>
    <scope>NUCLEOTIDE SEQUENCE [LARGE SCALE GENOMIC DNA]</scope>
    <source>
        <strain evidence="4 5">KCTC 9944</strain>
    </source>
</reference>
<feature type="region of interest" description="Disordered" evidence="1">
    <location>
        <begin position="25"/>
        <end position="87"/>
    </location>
</feature>
<name>A0ABX8EIH8_9ACTN</name>
<dbReference type="Proteomes" id="UP000679307">
    <property type="component" value="Chromosome"/>
</dbReference>
<sequence>MTGSPRRPATVLVAALLALTAVACGQDGNQTSVTLSPTPGGSEAPEPQAPSSAPVEEAPGADRDQGRDQGGDRRGDRGGDRGEGPPRVVETVARGLAAPWGVAFFPNGDALVTERDTARVLRVTGERRVVQEVGTLDAAAPEGEGGLLGVALAPGYPEDRAVYFYLTTAEDNRVVRAQLEGGVLGTPEVLLEGIPKGFVHDGGRLAFGPDGYLYVSTGETGEESLARDRGSLAGKILRITTDGRPAPGNPGGGLVWSLGHRNVQGLAFDDQDRLWASEFGDDTADELNLVERGGDYGWPDVEGTGDRASREAGLLDPERTWPTAVASPAGLAWADGSLWMAALRGERLWQVPVDDEGTTGRPVPLLEGRYGRLRTVAAAPDGSLWVTTSNRDGRGDPAPEDDRILRVEP</sequence>
<gene>
    <name evidence="4" type="primary">gdhB_1</name>
    <name evidence="4" type="ORF">ENKNEFLB_01271</name>
</gene>
<dbReference type="EC" id="1.1.5.2" evidence="4"/>
<dbReference type="PANTHER" id="PTHR19328:SF13">
    <property type="entry name" value="HIPL1 PROTEIN"/>
    <property type="match status" value="1"/>
</dbReference>
<organism evidence="4 5">
    <name type="scientific">Nocardioides aquaticus</name>
    <dbReference type="NCBI Taxonomy" id="160826"/>
    <lineage>
        <taxon>Bacteria</taxon>
        <taxon>Bacillati</taxon>
        <taxon>Actinomycetota</taxon>
        <taxon>Actinomycetes</taxon>
        <taxon>Propionibacteriales</taxon>
        <taxon>Nocardioidaceae</taxon>
        <taxon>Nocardioides</taxon>
    </lineage>
</organism>
<dbReference type="GO" id="GO:0008876">
    <property type="term" value="F:quinoprotein glucose dehydrogenase activity"/>
    <property type="evidence" value="ECO:0007669"/>
    <property type="project" value="UniProtKB-EC"/>
</dbReference>
<evidence type="ECO:0000256" key="1">
    <source>
        <dbReference type="SAM" id="MobiDB-lite"/>
    </source>
</evidence>
<feature type="compositionally biased region" description="Polar residues" evidence="1">
    <location>
        <begin position="27"/>
        <end position="39"/>
    </location>
</feature>
<keyword evidence="4" id="KW-0560">Oxidoreductase</keyword>
<dbReference type="PROSITE" id="PS51257">
    <property type="entry name" value="PROKAR_LIPOPROTEIN"/>
    <property type="match status" value="1"/>
</dbReference>
<keyword evidence="2" id="KW-0732">Signal</keyword>
<protein>
    <submittedName>
        <fullName evidence="4">Quinoprotein glucose dehydrogenase B</fullName>
        <ecNumber evidence="4">1.1.5.2</ecNumber>
    </submittedName>
</protein>
<feature type="signal peptide" evidence="2">
    <location>
        <begin position="1"/>
        <end position="23"/>
    </location>
</feature>